<dbReference type="EMBL" id="FMYP01000094">
    <property type="protein sequence ID" value="SDD15965.1"/>
    <property type="molecule type" value="Genomic_DNA"/>
</dbReference>
<dbReference type="Proteomes" id="UP000199452">
    <property type="component" value="Unassembled WGS sequence"/>
</dbReference>
<sequence length="411" mass="47271">MKFLLFLLFLLQSAGAYSQATDSAAKAIRHYPLIIQDSPSKLFTMRQFSQNYLSGYRLMVRGLNSTITKPYYSDLIQLGMQAFFLMPLTHEEGHRSILTAKGIGSVSQPFFNSQGAAYVNGVTDNVLKNLRDSDFPTYIRLHTAGLESDYMLTLREETIASFEQDDFSNFKVEYWVRKIAIMQYYLIGLIKYDMDLKEESNELNRDIVGLDTYSAARHLFRPTMDFQRYTRYNELAGDEKRFLRRVGYRSLLNLVNPLMVGRPNFKINETTRLNAGMGYTMAPFGDFIDENVWVKHRNTNLHVYFRQFQNMATWFPACGAGLYDVKLMKQLRCDVVGHFWSQPKELDFNTSKSFSGGAIDAALRYLLFPDFGKVQAISIDLGVLAKTKGFLPEEVNMEKGVSMRFGLSLYY</sequence>
<dbReference type="OrthoDB" id="1399176at2"/>
<name>A0A1G6SIK9_9BACT</name>
<protein>
    <recommendedName>
        <fullName evidence="4">Surface antigen</fullName>
    </recommendedName>
</protein>
<keyword evidence="1" id="KW-0732">Signal</keyword>
<keyword evidence="3" id="KW-1185">Reference proteome</keyword>
<dbReference type="RefSeq" id="WP_092440847.1">
    <property type="nucleotide sequence ID" value="NZ_FMYP01000094.1"/>
</dbReference>
<gene>
    <name evidence="2" type="ORF">SAMN05216323_10946</name>
</gene>
<dbReference type="STRING" id="1640674.SAMN05216323_10946"/>
<dbReference type="AlphaFoldDB" id="A0A1G6SIK9"/>
<evidence type="ECO:0008006" key="4">
    <source>
        <dbReference type="Google" id="ProtNLM"/>
    </source>
</evidence>
<organism evidence="2 3">
    <name type="scientific">Williamwhitmania taraxaci</name>
    <dbReference type="NCBI Taxonomy" id="1640674"/>
    <lineage>
        <taxon>Bacteria</taxon>
        <taxon>Pseudomonadati</taxon>
        <taxon>Bacteroidota</taxon>
        <taxon>Bacteroidia</taxon>
        <taxon>Bacteroidales</taxon>
        <taxon>Williamwhitmaniaceae</taxon>
        <taxon>Williamwhitmania</taxon>
    </lineage>
</organism>
<reference evidence="2 3" key="1">
    <citation type="submission" date="2016-09" db="EMBL/GenBank/DDBJ databases">
        <authorList>
            <person name="Capua I."/>
            <person name="De Benedictis P."/>
            <person name="Joannis T."/>
            <person name="Lombin L.H."/>
            <person name="Cattoli G."/>
        </authorList>
    </citation>
    <scope>NUCLEOTIDE SEQUENCE [LARGE SCALE GENOMIC DNA]</scope>
    <source>
        <strain evidence="2 3">A7P-90m</strain>
    </source>
</reference>
<evidence type="ECO:0000313" key="3">
    <source>
        <dbReference type="Proteomes" id="UP000199452"/>
    </source>
</evidence>
<proteinExistence type="predicted"/>
<feature type="signal peptide" evidence="1">
    <location>
        <begin position="1"/>
        <end position="18"/>
    </location>
</feature>
<evidence type="ECO:0000256" key="1">
    <source>
        <dbReference type="SAM" id="SignalP"/>
    </source>
</evidence>
<evidence type="ECO:0000313" key="2">
    <source>
        <dbReference type="EMBL" id="SDD15965.1"/>
    </source>
</evidence>
<accession>A0A1G6SIK9</accession>
<feature type="chain" id="PRO_5011654804" description="Surface antigen" evidence="1">
    <location>
        <begin position="19"/>
        <end position="411"/>
    </location>
</feature>